<evidence type="ECO:0000259" key="4">
    <source>
        <dbReference type="Pfam" id="PF15665"/>
    </source>
</evidence>
<dbReference type="Pfam" id="PF15665">
    <property type="entry name" value="FAM184"/>
    <property type="match status" value="1"/>
</dbReference>
<feature type="compositionally biased region" description="Polar residues" evidence="3">
    <location>
        <begin position="1"/>
        <end position="15"/>
    </location>
</feature>
<feature type="region of interest" description="Disordered" evidence="3">
    <location>
        <begin position="75"/>
        <end position="96"/>
    </location>
</feature>
<feature type="coiled-coil region" evidence="2">
    <location>
        <begin position="643"/>
        <end position="716"/>
    </location>
</feature>
<feature type="region of interest" description="Disordered" evidence="3">
    <location>
        <begin position="1"/>
        <end position="20"/>
    </location>
</feature>
<gene>
    <name evidence="5" type="ORF">MATL_G00223860</name>
</gene>
<name>A0A9D3T345_MEGAT</name>
<dbReference type="PANTHER" id="PTHR18870:SF8">
    <property type="entry name" value="PROTEIN FAM184B"/>
    <property type="match status" value="1"/>
</dbReference>
<feature type="coiled-coil region" evidence="2">
    <location>
        <begin position="748"/>
        <end position="871"/>
    </location>
</feature>
<dbReference type="PANTHER" id="PTHR18870">
    <property type="entry name" value="PROTEIN TAG-278-RELATED"/>
    <property type="match status" value="1"/>
</dbReference>
<dbReference type="OrthoDB" id="75801at2759"/>
<dbReference type="Proteomes" id="UP001046870">
    <property type="component" value="Chromosome 20"/>
</dbReference>
<feature type="compositionally biased region" description="Basic and acidic residues" evidence="3">
    <location>
        <begin position="75"/>
        <end position="89"/>
    </location>
</feature>
<accession>A0A9D3T345</accession>
<organism evidence="5 6">
    <name type="scientific">Megalops atlanticus</name>
    <name type="common">Tarpon</name>
    <name type="synonym">Clupea gigantea</name>
    <dbReference type="NCBI Taxonomy" id="7932"/>
    <lineage>
        <taxon>Eukaryota</taxon>
        <taxon>Metazoa</taxon>
        <taxon>Chordata</taxon>
        <taxon>Craniata</taxon>
        <taxon>Vertebrata</taxon>
        <taxon>Euteleostomi</taxon>
        <taxon>Actinopterygii</taxon>
        <taxon>Neopterygii</taxon>
        <taxon>Teleostei</taxon>
        <taxon>Elopiformes</taxon>
        <taxon>Megalopidae</taxon>
        <taxon>Megalops</taxon>
    </lineage>
</organism>
<comment type="caution">
    <text evidence="5">The sequence shown here is derived from an EMBL/GenBank/DDBJ whole genome shotgun (WGS) entry which is preliminary data.</text>
</comment>
<feature type="region of interest" description="Disordered" evidence="3">
    <location>
        <begin position="1035"/>
        <end position="1101"/>
    </location>
</feature>
<evidence type="ECO:0000256" key="2">
    <source>
        <dbReference type="SAM" id="Coils"/>
    </source>
</evidence>
<feature type="compositionally biased region" description="Low complexity" evidence="3">
    <location>
        <begin position="532"/>
        <end position="547"/>
    </location>
</feature>
<feature type="region of interest" description="Disordered" evidence="3">
    <location>
        <begin position="531"/>
        <end position="553"/>
    </location>
</feature>
<keyword evidence="1 2" id="KW-0175">Coiled coil</keyword>
<dbReference type="AlphaFoldDB" id="A0A9D3T345"/>
<protein>
    <recommendedName>
        <fullName evidence="4">Protein FAM184A/B N-terminal domain-containing protein</fullName>
    </recommendedName>
</protein>
<evidence type="ECO:0000313" key="6">
    <source>
        <dbReference type="Proteomes" id="UP001046870"/>
    </source>
</evidence>
<reference evidence="5" key="1">
    <citation type="submission" date="2021-01" db="EMBL/GenBank/DDBJ databases">
        <authorList>
            <person name="Zahm M."/>
            <person name="Roques C."/>
            <person name="Cabau C."/>
            <person name="Klopp C."/>
            <person name="Donnadieu C."/>
            <person name="Jouanno E."/>
            <person name="Lampietro C."/>
            <person name="Louis A."/>
            <person name="Herpin A."/>
            <person name="Echchiki A."/>
            <person name="Berthelot C."/>
            <person name="Parey E."/>
            <person name="Roest-Crollius H."/>
            <person name="Braasch I."/>
            <person name="Postlethwait J."/>
            <person name="Bobe J."/>
            <person name="Montfort J."/>
            <person name="Bouchez O."/>
            <person name="Begum T."/>
            <person name="Mejri S."/>
            <person name="Adams A."/>
            <person name="Chen W.-J."/>
            <person name="Guiguen Y."/>
        </authorList>
    </citation>
    <scope>NUCLEOTIDE SEQUENCE</scope>
    <source>
        <strain evidence="5">YG-15Mar2019-1</strain>
        <tissue evidence="5">Brain</tissue>
    </source>
</reference>
<feature type="compositionally biased region" description="Low complexity" evidence="3">
    <location>
        <begin position="1055"/>
        <end position="1064"/>
    </location>
</feature>
<feature type="domain" description="Protein FAM184A/B N-terminal" evidence="4">
    <location>
        <begin position="48"/>
        <end position="258"/>
    </location>
</feature>
<feature type="compositionally biased region" description="Polar residues" evidence="3">
    <location>
        <begin position="1075"/>
        <end position="1096"/>
    </location>
</feature>
<proteinExistence type="predicted"/>
<evidence type="ECO:0000256" key="1">
    <source>
        <dbReference type="ARBA" id="ARBA00023054"/>
    </source>
</evidence>
<feature type="coiled-coil region" evidence="2">
    <location>
        <begin position="919"/>
        <end position="953"/>
    </location>
</feature>
<dbReference type="InterPro" id="IPR039478">
    <property type="entry name" value="FAM184A/B_N"/>
</dbReference>
<keyword evidence="6" id="KW-1185">Reference proteome</keyword>
<evidence type="ECO:0000313" key="5">
    <source>
        <dbReference type="EMBL" id="KAG7458745.1"/>
    </source>
</evidence>
<feature type="region of interest" description="Disordered" evidence="3">
    <location>
        <begin position="980"/>
        <end position="1015"/>
    </location>
</feature>
<evidence type="ECO:0000256" key="3">
    <source>
        <dbReference type="SAM" id="MobiDB-lite"/>
    </source>
</evidence>
<dbReference type="EMBL" id="JAFDVH010000020">
    <property type="protein sequence ID" value="KAG7458745.1"/>
    <property type="molecule type" value="Genomic_DNA"/>
</dbReference>
<sequence length="1126" mass="131056">MASSSGKATQPSGACNGTAADFSNIEQELYDYQMHTKMCKKIAQLTKVIYSLNTKNEEHEAALQSLRESHQEELRRVTEEAQQRSRGEGEEGGEVEAELRKRLQAAEDSLEQQLRLKAELQADFEAYRQQVEERALRAEREHSERVLAVSEEALDARRDLEGRLQGLDRLTEQLEQEKERAVAELERAREETRGLREECEELRRSAADERGRLEEACQDRSHALRAELEALRQEKAGLEEAFERRLSELKEAHREEQEALRRTLQQSLADSLAQWKQRELEQQQSQQAALRERLARTEAELEAGAQRLNETKRHCLKAQERIQDLEGQLEEARRRVAGAEAEAMKAEEELAVAKERLLLQENELLTTSEELLSQCSSQSKASAEVDELQAQVCHLQKQVKELEQQTSGRTSDHAREVKQHVEALSAQRQELQRAHAEELRRVRRQTEEERGRLKEHLRKRLEEVMKKQAGELRSAQAAVDAERKAAQRDLQMQADELKRRSEEERRELEKEREELQRRLQESVSEISRLESAIQQGQAAQGGVTPGARPRPDAVREELELRAASQAQEDLEQLKEKHQAEISAMKREKQTLEERILEQAQKNLDEKKRLESESEFVHQELTQQHLSALSRLRRDKDAEIKEMKESFQRKIDALQSQLKQEEKRIDSGTDVRHKGEFHTSAERESLEQEIEKTMKLNHSLRAQLQSTIQEKEQLMQHQDFKEVEERLWLQYEEALREEWHGHQQALHSLEERAQEELQAERHRQQAQQKLLLDRQKAELTQQHADWCRQMTQRHMQQIEDLQAELRTHTELVALQQDFKQQNQAQAFERQLEESRMEVAGLRRENSELKEQLAALRSQVESKTQELYRLQDSEQHQSASVPSLRCWDEGVMNRQHVEVENLKREHRKEIQTIVSDFSSAQTRLQARIVALETELREKEEQSKRRESRIEDLQVIGMLQDKLSERDQVIKRLVEERHHLHQHPLVTSDSTTLKAYENRPQPGSLTPTMRKKRMDDMPPRVTSVPNLSSFERSFLGPEAAAGVRSPQAVKSPSFEYGRTTPRTGTPTTPVPEPRQGARYSQASPSEDLHQSPSCYSQPARTPLEQRVLEPGTEAQDPQRQEWFTKYFSF</sequence>